<dbReference type="Proteomes" id="UP000190312">
    <property type="component" value="Unassembled WGS sequence"/>
</dbReference>
<feature type="chain" id="PRO_5013272734" description="Cyanovirin-N domain-containing protein" evidence="1">
    <location>
        <begin position="20"/>
        <end position="160"/>
    </location>
</feature>
<evidence type="ECO:0008006" key="4">
    <source>
        <dbReference type="Google" id="ProtNLM"/>
    </source>
</evidence>
<proteinExistence type="predicted"/>
<reference evidence="2 3" key="1">
    <citation type="submission" date="2016-10" db="EMBL/GenBank/DDBJ databases">
        <title>Genome sequencing of Aspergillus oryzae BCC7051.</title>
        <authorList>
            <person name="Thammarongtham C."/>
            <person name="Vorapreeda T."/>
            <person name="Nookaew I."/>
            <person name="Srisuk T."/>
            <person name="Land M."/>
            <person name="Jeennor S."/>
            <person name="Laoteng K."/>
        </authorList>
    </citation>
    <scope>NUCLEOTIDE SEQUENCE [LARGE SCALE GENOMIC DNA]</scope>
    <source>
        <strain evidence="2 3">BCC7051</strain>
    </source>
</reference>
<comment type="caution">
    <text evidence="2">The sequence shown here is derived from an EMBL/GenBank/DDBJ whole genome shotgun (WGS) entry which is preliminary data.</text>
</comment>
<sequence length="160" mass="18310">MLPNLGILILPLLALPTSGDVADDKIAEYKKWWWPNCTEYSVVEKDGTESFFKATCPDGTGNNVTTELDLKPCCDDLLKEKDEFVLNSNFDGFVLNSQNRTYIEKCILRNGPPEQKELGCFVYKDNPDNSKWTRLTWWDKPHVTVEDGVLTCYDHKGERV</sequence>
<organism evidence="2 3">
    <name type="scientific">Aspergillus oryzae</name>
    <name type="common">Yellow koji mold</name>
    <dbReference type="NCBI Taxonomy" id="5062"/>
    <lineage>
        <taxon>Eukaryota</taxon>
        <taxon>Fungi</taxon>
        <taxon>Dikarya</taxon>
        <taxon>Ascomycota</taxon>
        <taxon>Pezizomycotina</taxon>
        <taxon>Eurotiomycetes</taxon>
        <taxon>Eurotiomycetidae</taxon>
        <taxon>Eurotiales</taxon>
        <taxon>Aspergillaceae</taxon>
        <taxon>Aspergillus</taxon>
        <taxon>Aspergillus subgen. Circumdati</taxon>
    </lineage>
</organism>
<evidence type="ECO:0000313" key="3">
    <source>
        <dbReference type="Proteomes" id="UP000190312"/>
    </source>
</evidence>
<evidence type="ECO:0000256" key="1">
    <source>
        <dbReference type="SAM" id="SignalP"/>
    </source>
</evidence>
<keyword evidence="1" id="KW-0732">Signal</keyword>
<accession>A0A1S9DIQ8</accession>
<name>A0A1S9DIQ8_ASPOZ</name>
<protein>
    <recommendedName>
        <fullName evidence="4">Cyanovirin-N domain-containing protein</fullName>
    </recommendedName>
</protein>
<dbReference type="OrthoDB" id="10397256at2759"/>
<dbReference type="EMBL" id="MKZY01000005">
    <property type="protein sequence ID" value="OOO08957.1"/>
    <property type="molecule type" value="Genomic_DNA"/>
</dbReference>
<gene>
    <name evidence="2" type="ORF">OAory_01102530</name>
</gene>
<evidence type="ECO:0000313" key="2">
    <source>
        <dbReference type="EMBL" id="OOO08957.1"/>
    </source>
</evidence>
<dbReference type="AlphaFoldDB" id="A0A1S9DIQ8"/>
<dbReference type="VEuPathDB" id="FungiDB:AO090038000572"/>
<feature type="signal peptide" evidence="1">
    <location>
        <begin position="1"/>
        <end position="19"/>
    </location>
</feature>